<evidence type="ECO:0008006" key="3">
    <source>
        <dbReference type="Google" id="ProtNLM"/>
    </source>
</evidence>
<name>A0AAE3QPS2_9BACT</name>
<dbReference type="Proteomes" id="UP001241110">
    <property type="component" value="Unassembled WGS sequence"/>
</dbReference>
<evidence type="ECO:0000313" key="1">
    <source>
        <dbReference type="EMBL" id="MDJ1483030.1"/>
    </source>
</evidence>
<gene>
    <name evidence="1" type="ORF">QNI16_21185</name>
</gene>
<dbReference type="AlphaFoldDB" id="A0AAE3QPS2"/>
<protein>
    <recommendedName>
        <fullName evidence="3">ABC transporter ATPase</fullName>
    </recommendedName>
</protein>
<evidence type="ECO:0000313" key="2">
    <source>
        <dbReference type="Proteomes" id="UP001241110"/>
    </source>
</evidence>
<sequence>MFIEFNQMPDTSRVWVYQAGRPFTNDEERNIVADTQNFLVSWTVHNQTLKASCQIVHHQFLILAVDEEYNAASGCSIDKSVRFMQEMEQQYHISFFDRTQQAFLINDIVQLIALKDIKQAVESEQITSDTSAFNNLVNTIDQLQKEWLKPAGNTWLSRYFKSKTVSA</sequence>
<comment type="caution">
    <text evidence="1">The sequence shown here is derived from an EMBL/GenBank/DDBJ whole genome shotgun (WGS) entry which is preliminary data.</text>
</comment>
<organism evidence="1 2">
    <name type="scientific">Xanthocytophaga flava</name>
    <dbReference type="NCBI Taxonomy" id="3048013"/>
    <lineage>
        <taxon>Bacteria</taxon>
        <taxon>Pseudomonadati</taxon>
        <taxon>Bacteroidota</taxon>
        <taxon>Cytophagia</taxon>
        <taxon>Cytophagales</taxon>
        <taxon>Rhodocytophagaceae</taxon>
        <taxon>Xanthocytophaga</taxon>
    </lineage>
</organism>
<dbReference type="RefSeq" id="WP_313982539.1">
    <property type="nucleotide sequence ID" value="NZ_JASJOS010000010.1"/>
</dbReference>
<accession>A0AAE3QPS2</accession>
<dbReference type="EMBL" id="JASJOS010000010">
    <property type="protein sequence ID" value="MDJ1483030.1"/>
    <property type="molecule type" value="Genomic_DNA"/>
</dbReference>
<reference evidence="1" key="1">
    <citation type="submission" date="2023-05" db="EMBL/GenBank/DDBJ databases">
        <authorList>
            <person name="Zhang X."/>
        </authorList>
    </citation>
    <scope>NUCLEOTIDE SEQUENCE</scope>
    <source>
        <strain evidence="1">YF14B1</strain>
    </source>
</reference>
<proteinExistence type="predicted"/>